<dbReference type="InterPro" id="IPR008928">
    <property type="entry name" value="6-hairpin_glycosidase_sf"/>
</dbReference>
<dbReference type="GO" id="GO:0003824">
    <property type="term" value="F:catalytic activity"/>
    <property type="evidence" value="ECO:0007669"/>
    <property type="project" value="UniProtKB-ARBA"/>
</dbReference>
<dbReference type="PANTHER" id="PTHR34987:SF2">
    <property type="entry name" value="B, PUTATIVE (AFU_ORTHOLOGUE AFUA_7G05040)-RELATED"/>
    <property type="match status" value="1"/>
</dbReference>
<feature type="domain" description="Alpha-L-rhamnosidase six-hairpin glycosidase" evidence="1">
    <location>
        <begin position="394"/>
        <end position="713"/>
    </location>
</feature>
<proteinExistence type="predicted"/>
<dbReference type="InterPro" id="IPR012341">
    <property type="entry name" value="6hp_glycosidase-like_sf"/>
</dbReference>
<gene>
    <name evidence="2" type="ORF">CSOL1703_00011100</name>
</gene>
<organism evidence="2 3">
    <name type="scientific">Clonostachys solani</name>
    <dbReference type="NCBI Taxonomy" id="160281"/>
    <lineage>
        <taxon>Eukaryota</taxon>
        <taxon>Fungi</taxon>
        <taxon>Dikarya</taxon>
        <taxon>Ascomycota</taxon>
        <taxon>Pezizomycotina</taxon>
        <taxon>Sordariomycetes</taxon>
        <taxon>Hypocreomycetidae</taxon>
        <taxon>Hypocreales</taxon>
        <taxon>Bionectriaceae</taxon>
        <taxon>Clonostachys</taxon>
    </lineage>
</organism>
<keyword evidence="3" id="KW-1185">Reference proteome</keyword>
<accession>A0A9N9W4Q4</accession>
<dbReference type="Pfam" id="PF17389">
    <property type="entry name" value="Bac_rhamnosid6H"/>
    <property type="match status" value="1"/>
</dbReference>
<dbReference type="Proteomes" id="UP000775872">
    <property type="component" value="Unassembled WGS sequence"/>
</dbReference>
<evidence type="ECO:0000259" key="1">
    <source>
        <dbReference type="Pfam" id="PF17389"/>
    </source>
</evidence>
<reference evidence="2 3" key="2">
    <citation type="submission" date="2021-10" db="EMBL/GenBank/DDBJ databases">
        <authorList>
            <person name="Piombo E."/>
        </authorList>
    </citation>
    <scope>NUCLEOTIDE SEQUENCE [LARGE SCALE GENOMIC DNA]</scope>
</reference>
<comment type="caution">
    <text evidence="2">The sequence shown here is derived from an EMBL/GenBank/DDBJ whole genome shotgun (WGS) entry which is preliminary data.</text>
</comment>
<dbReference type="Gene3D" id="2.60.120.260">
    <property type="entry name" value="Galactose-binding domain-like"/>
    <property type="match status" value="1"/>
</dbReference>
<reference evidence="3" key="1">
    <citation type="submission" date="2019-06" db="EMBL/GenBank/DDBJ databases">
        <authorList>
            <person name="Broberg M."/>
        </authorList>
    </citation>
    <scope>NUCLEOTIDE SEQUENCE [LARGE SCALE GENOMIC DNA]</scope>
</reference>
<dbReference type="Gene3D" id="1.50.10.10">
    <property type="match status" value="1"/>
</dbReference>
<dbReference type="OrthoDB" id="6503935at2759"/>
<evidence type="ECO:0000313" key="2">
    <source>
        <dbReference type="EMBL" id="CAH0045351.1"/>
    </source>
</evidence>
<dbReference type="PANTHER" id="PTHR34987">
    <property type="entry name" value="C, PUTATIVE (AFU_ORTHOLOGUE AFUA_3G02880)-RELATED"/>
    <property type="match status" value="1"/>
</dbReference>
<evidence type="ECO:0000313" key="3">
    <source>
        <dbReference type="Proteomes" id="UP000775872"/>
    </source>
</evidence>
<dbReference type="GO" id="GO:0005975">
    <property type="term" value="P:carbohydrate metabolic process"/>
    <property type="evidence" value="ECO:0007669"/>
    <property type="project" value="InterPro"/>
</dbReference>
<name>A0A9N9W4Q4_9HYPO</name>
<dbReference type="EMBL" id="CABFOC020000011">
    <property type="protein sequence ID" value="CAH0045351.1"/>
    <property type="molecule type" value="Genomic_DNA"/>
</dbReference>
<dbReference type="InterPro" id="IPR035396">
    <property type="entry name" value="Bac_rhamnosid6H"/>
</dbReference>
<sequence>MALEYDRSWMWHPDASDNSANSAGQFVHFRKKITVTDELPQTLMVNITADTRYKLYVNKQQVSFGPVKGDAHLWFFDQINIAPFLHPGENHVNVRVLRLYFATTYSPSFPRLPFGGLRIWLPDDTEDVWWREQLQSSSTWETAIDHNTVLRVDDPEDFFLHLYEKTERSGTELTWDAAILHEFKNSTGNSPPWNLSPRQIPPLKLTKLVFAGVHNVQSILPKETWESVFVGYKTPPPAPITLSAGTRHRIDLEVTNHTTAFLQLCCQRPLSAGSVLTVTYSESYEDPSPDSPWVRAKKDRCDYSRSLIGPKDIYFFQGKDSISLVEGQGTDMRWEVFAPFHFRTFRFLNLDFEVGPDDLTIEGVDLQGVAYPLDVRASFKASQFLDGPIFHLPERLLEVSTRTLINCMHDCYEDCPFYEQLQYAMDTRSSALFTYNLAGDDRIARQAIVQLHNSFNPQIGLTTSRAPSHRPQYIPNFSLYWVLMVCDHFTYFGDVKFTTRFLPVVDAVLAYFESRVDERGLVTLEVRPGIWNFVDWETEWKPHGIPPCTEKAGVSTFGNHLYSYALANASRLVGTLGRQGIAHEYQSRAQKVNTATRALCMSDGMFCDTVASKSSSSDRSIHCQILGVLSRAVSGENASQLLRRCLAEDAGLVRPSVSMSFYTMRALSALSGDLYNEHFHQFWAPWKRQLEQNLTTWAEDDVSQRSDCHAWGSVPVYEFFSEVVGLKPKAPMWAEIDFCPRIGLYPCVRAKIPLCLTKDGLQGLACVSWTTQLSGDIEIRFKIDLNTAQEFILHASLPGQYHTLRVRNQENVFVVRADSFKRHYDENTWEG</sequence>
<protein>
    <recommendedName>
        <fullName evidence="1">Alpha-L-rhamnosidase six-hairpin glycosidase domain-containing protein</fullName>
    </recommendedName>
</protein>
<dbReference type="Gene3D" id="2.60.420.10">
    <property type="entry name" value="Maltose phosphorylase, domain 3"/>
    <property type="match status" value="1"/>
</dbReference>
<dbReference type="AlphaFoldDB" id="A0A9N9W4Q4"/>
<dbReference type="SUPFAM" id="SSF48208">
    <property type="entry name" value="Six-hairpin glycosidases"/>
    <property type="match status" value="1"/>
</dbReference>